<protein>
    <recommendedName>
        <fullName evidence="5">OmpA-like domain-containing protein</fullName>
    </recommendedName>
</protein>
<evidence type="ECO:0000256" key="2">
    <source>
        <dbReference type="ARBA" id="ARBA00023136"/>
    </source>
</evidence>
<feature type="domain" description="OmpA-like" evidence="5">
    <location>
        <begin position="250"/>
        <end position="363"/>
    </location>
</feature>
<dbReference type="InterPro" id="IPR050330">
    <property type="entry name" value="Bact_OuterMem_StrucFunc"/>
</dbReference>
<dbReference type="PANTHER" id="PTHR30329">
    <property type="entry name" value="STATOR ELEMENT OF FLAGELLAR MOTOR COMPLEX"/>
    <property type="match status" value="1"/>
</dbReference>
<dbReference type="GO" id="GO:0009279">
    <property type="term" value="C:cell outer membrane"/>
    <property type="evidence" value="ECO:0007669"/>
    <property type="project" value="UniProtKB-SubCell"/>
</dbReference>
<dbReference type="EMBL" id="CP027860">
    <property type="protein sequence ID" value="AVP99246.1"/>
    <property type="molecule type" value="Genomic_DNA"/>
</dbReference>
<dbReference type="InterPro" id="IPR006665">
    <property type="entry name" value="OmpA-like"/>
</dbReference>
<accession>A0A2P1PWP0</accession>
<evidence type="ECO:0000313" key="7">
    <source>
        <dbReference type="Proteomes" id="UP000241074"/>
    </source>
</evidence>
<reference evidence="6 7" key="2">
    <citation type="submission" date="2018-03" db="EMBL/GenBank/DDBJ databases">
        <authorList>
            <person name="Keele B.F."/>
        </authorList>
    </citation>
    <scope>NUCLEOTIDE SEQUENCE [LARGE SCALE GENOMIC DNA]</scope>
    <source>
        <strain evidence="6 7">D13</strain>
    </source>
</reference>
<comment type="subcellular location">
    <subcellularLocation>
        <location evidence="1">Cell outer membrane</location>
    </subcellularLocation>
</comment>
<evidence type="ECO:0000313" key="6">
    <source>
        <dbReference type="EMBL" id="AVP99246.1"/>
    </source>
</evidence>
<dbReference type="RefSeq" id="WP_106893166.1">
    <property type="nucleotide sequence ID" value="NZ_CP027860.1"/>
</dbReference>
<reference evidence="6 7" key="1">
    <citation type="submission" date="2018-03" db="EMBL/GenBank/DDBJ databases">
        <title>Ahniella affigens gen. nov., sp. nov., a gammaproteobacterium isolated from sandy soil near a stream.</title>
        <authorList>
            <person name="Ko Y."/>
            <person name="Kim J.-H."/>
        </authorList>
    </citation>
    <scope>NUCLEOTIDE SEQUENCE [LARGE SCALE GENOMIC DNA]</scope>
    <source>
        <strain evidence="6 7">D13</strain>
    </source>
</reference>
<dbReference type="CDD" id="cd07185">
    <property type="entry name" value="OmpA_C-like"/>
    <property type="match status" value="1"/>
</dbReference>
<sequence length="363" mass="38930">MLNTLFASFVLAAASGETASPPKIPLVPGLTITTAIAEPDGDYESRKLLESIDASGWRLRYAADVRGADGKPESITSERLVHTEDLQSARTYRNYFESDVEEDYPGTTALGASASVLKGLRDSGVAPFAVVAEDAFLKRASANLPGENHSILALASALTASAGRSFKGELKRRNVGTMPVLVNDQLQHLPVLVASGLFTAKNGDTMQAELSFLDDDQNPLALQWRIGDTQLRVVRIEYPLAKSPLAEMLQTNKRVTLPGLYFDFGSATLRPESQAALPSIAEAIRAASTELILEGHTDNIGTAERNQALSLARAQSVWSALRALDPTLGPVPKIIGFGASRPRASNDTLEGRAQNRRVELAIP</sequence>
<dbReference type="Proteomes" id="UP000241074">
    <property type="component" value="Chromosome"/>
</dbReference>
<gene>
    <name evidence="6" type="ORF">C7S18_19675</name>
</gene>
<keyword evidence="2 4" id="KW-0472">Membrane</keyword>
<dbReference type="PRINTS" id="PR01021">
    <property type="entry name" value="OMPADOMAIN"/>
</dbReference>
<dbReference type="KEGG" id="xba:C7S18_19675"/>
<dbReference type="AlphaFoldDB" id="A0A2P1PWP0"/>
<keyword evidence="3" id="KW-0998">Cell outer membrane</keyword>
<dbReference type="PROSITE" id="PS51123">
    <property type="entry name" value="OMPA_2"/>
    <property type="match status" value="1"/>
</dbReference>
<evidence type="ECO:0000256" key="1">
    <source>
        <dbReference type="ARBA" id="ARBA00004442"/>
    </source>
</evidence>
<dbReference type="PANTHER" id="PTHR30329:SF21">
    <property type="entry name" value="LIPOPROTEIN YIAD-RELATED"/>
    <property type="match status" value="1"/>
</dbReference>
<proteinExistence type="predicted"/>
<evidence type="ECO:0000256" key="4">
    <source>
        <dbReference type="PROSITE-ProRule" id="PRU00473"/>
    </source>
</evidence>
<dbReference type="SUPFAM" id="SSF103088">
    <property type="entry name" value="OmpA-like"/>
    <property type="match status" value="1"/>
</dbReference>
<dbReference type="InterPro" id="IPR006664">
    <property type="entry name" value="OMP_bac"/>
</dbReference>
<dbReference type="Pfam" id="PF00691">
    <property type="entry name" value="OmpA"/>
    <property type="match status" value="1"/>
</dbReference>
<evidence type="ECO:0000256" key="3">
    <source>
        <dbReference type="ARBA" id="ARBA00023237"/>
    </source>
</evidence>
<keyword evidence="7" id="KW-1185">Reference proteome</keyword>
<dbReference type="OrthoDB" id="9815217at2"/>
<evidence type="ECO:0000259" key="5">
    <source>
        <dbReference type="PROSITE" id="PS51123"/>
    </source>
</evidence>
<dbReference type="InterPro" id="IPR036737">
    <property type="entry name" value="OmpA-like_sf"/>
</dbReference>
<dbReference type="Gene3D" id="3.30.1330.60">
    <property type="entry name" value="OmpA-like domain"/>
    <property type="match status" value="1"/>
</dbReference>
<name>A0A2P1PWP0_9GAMM</name>
<organism evidence="6 7">
    <name type="scientific">Ahniella affigens</name>
    <dbReference type="NCBI Taxonomy" id="2021234"/>
    <lineage>
        <taxon>Bacteria</taxon>
        <taxon>Pseudomonadati</taxon>
        <taxon>Pseudomonadota</taxon>
        <taxon>Gammaproteobacteria</taxon>
        <taxon>Lysobacterales</taxon>
        <taxon>Rhodanobacteraceae</taxon>
        <taxon>Ahniella</taxon>
    </lineage>
</organism>